<comment type="caution">
    <text evidence="1">The sequence shown here is derived from an EMBL/GenBank/DDBJ whole genome shotgun (WGS) entry which is preliminary data.</text>
</comment>
<accession>A0AC60NYB6</accession>
<evidence type="ECO:0000313" key="1">
    <source>
        <dbReference type="EMBL" id="KAG0412163.1"/>
    </source>
</evidence>
<name>A0AC60NYB6_IXOPE</name>
<gene>
    <name evidence="1" type="ORF">HPB47_010702</name>
</gene>
<dbReference type="Proteomes" id="UP000805193">
    <property type="component" value="Unassembled WGS sequence"/>
</dbReference>
<evidence type="ECO:0000313" key="2">
    <source>
        <dbReference type="Proteomes" id="UP000805193"/>
    </source>
</evidence>
<reference evidence="1 2" key="1">
    <citation type="journal article" date="2020" name="Cell">
        <title>Large-Scale Comparative Analyses of Tick Genomes Elucidate Their Genetic Diversity and Vector Capacities.</title>
        <authorList>
            <consortium name="Tick Genome and Microbiome Consortium (TIGMIC)"/>
            <person name="Jia N."/>
            <person name="Wang J."/>
            <person name="Shi W."/>
            <person name="Du L."/>
            <person name="Sun Y."/>
            <person name="Zhan W."/>
            <person name="Jiang J.F."/>
            <person name="Wang Q."/>
            <person name="Zhang B."/>
            <person name="Ji P."/>
            <person name="Bell-Sakyi L."/>
            <person name="Cui X.M."/>
            <person name="Yuan T.T."/>
            <person name="Jiang B.G."/>
            <person name="Yang W.F."/>
            <person name="Lam T.T."/>
            <person name="Chang Q.C."/>
            <person name="Ding S.J."/>
            <person name="Wang X.J."/>
            <person name="Zhu J.G."/>
            <person name="Ruan X.D."/>
            <person name="Zhao L."/>
            <person name="Wei J.T."/>
            <person name="Ye R.Z."/>
            <person name="Que T.C."/>
            <person name="Du C.H."/>
            <person name="Zhou Y.H."/>
            <person name="Cheng J.X."/>
            <person name="Dai P.F."/>
            <person name="Guo W.B."/>
            <person name="Han X.H."/>
            <person name="Huang E.J."/>
            <person name="Li L.F."/>
            <person name="Wei W."/>
            <person name="Gao Y.C."/>
            <person name="Liu J.Z."/>
            <person name="Shao H.Z."/>
            <person name="Wang X."/>
            <person name="Wang C.C."/>
            <person name="Yang T.C."/>
            <person name="Huo Q.B."/>
            <person name="Li W."/>
            <person name="Chen H.Y."/>
            <person name="Chen S.E."/>
            <person name="Zhou L.G."/>
            <person name="Ni X.B."/>
            <person name="Tian J.H."/>
            <person name="Sheng Y."/>
            <person name="Liu T."/>
            <person name="Pan Y.S."/>
            <person name="Xia L.Y."/>
            <person name="Li J."/>
            <person name="Zhao F."/>
            <person name="Cao W.C."/>
        </authorList>
    </citation>
    <scope>NUCLEOTIDE SEQUENCE [LARGE SCALE GENOMIC DNA]</scope>
    <source>
        <strain evidence="1">Iper-2018</strain>
    </source>
</reference>
<dbReference type="EMBL" id="JABSTQ010011369">
    <property type="protein sequence ID" value="KAG0412163.1"/>
    <property type="molecule type" value="Genomic_DNA"/>
</dbReference>
<keyword evidence="2" id="KW-1185">Reference proteome</keyword>
<sequence>MPTVPAGGPHQGGLQCALLHPLRRFWPRLRRMRGRLRTLRGGPRDGGPPRNEFPALASTPRDEPPATPSPAASNAPAPTLAVGPIESTVPSPSESTETTSPELDATTSQPTPATAVATGEDSNAPAAMLSKAPATTFLNNAKTSVPLPSSSRSEEAQVQLESPTAPEFQSSPSLKCSDLTEGSDEERLVINETARDAATGVATRSRTRYRERRRNASLEPRRLRSRSRSRHGGAEEGKRVLSSSDKFATPQGIPPAAARLKRLRNDFSSLTGSPSSQPSSETPSDKRRAGDSFSSSSHGYGSSP</sequence>
<proteinExistence type="predicted"/>
<organism evidence="1 2">
    <name type="scientific">Ixodes persulcatus</name>
    <name type="common">Taiga tick</name>
    <dbReference type="NCBI Taxonomy" id="34615"/>
    <lineage>
        <taxon>Eukaryota</taxon>
        <taxon>Metazoa</taxon>
        <taxon>Ecdysozoa</taxon>
        <taxon>Arthropoda</taxon>
        <taxon>Chelicerata</taxon>
        <taxon>Arachnida</taxon>
        <taxon>Acari</taxon>
        <taxon>Parasitiformes</taxon>
        <taxon>Ixodida</taxon>
        <taxon>Ixodoidea</taxon>
        <taxon>Ixodidae</taxon>
        <taxon>Ixodinae</taxon>
        <taxon>Ixodes</taxon>
    </lineage>
</organism>
<protein>
    <submittedName>
        <fullName evidence="1">Uncharacterized protein</fullName>
    </submittedName>
</protein>